<name>A0A1E3W938_9HYPH</name>
<comment type="caution">
    <text evidence="2">The sequence shown here is derived from an EMBL/GenBank/DDBJ whole genome shotgun (WGS) entry which is preliminary data.</text>
</comment>
<evidence type="ECO:0000313" key="2">
    <source>
        <dbReference type="EMBL" id="ODS02291.1"/>
    </source>
</evidence>
<keyword evidence="3" id="KW-1185">Reference proteome</keyword>
<evidence type="ECO:0000256" key="1">
    <source>
        <dbReference type="SAM" id="SignalP"/>
    </source>
</evidence>
<organism evidence="2 3">
    <name type="scientific">Methyloceanibacter marginalis</name>
    <dbReference type="NCBI Taxonomy" id="1774971"/>
    <lineage>
        <taxon>Bacteria</taxon>
        <taxon>Pseudomonadati</taxon>
        <taxon>Pseudomonadota</taxon>
        <taxon>Alphaproteobacteria</taxon>
        <taxon>Hyphomicrobiales</taxon>
        <taxon>Hyphomicrobiaceae</taxon>
        <taxon>Methyloceanibacter</taxon>
    </lineage>
</organism>
<sequence>METPMTKLNRMILISVAALMSAAVTTSAMAASKQDCRTYAENAVFQSNTMQAQNRGCTGWRWHNWYDGHYSWCRKVSKDTARAEYWVRQQTIANNGPC</sequence>
<feature type="chain" id="PRO_5009139105" description="YARHG domain-containing protein" evidence="1">
    <location>
        <begin position="31"/>
        <end position="98"/>
    </location>
</feature>
<proteinExistence type="predicted"/>
<feature type="signal peptide" evidence="1">
    <location>
        <begin position="1"/>
        <end position="30"/>
    </location>
</feature>
<keyword evidence="1" id="KW-0732">Signal</keyword>
<dbReference type="EMBL" id="LPWD01000347">
    <property type="protein sequence ID" value="ODS02291.1"/>
    <property type="molecule type" value="Genomic_DNA"/>
</dbReference>
<reference evidence="2 3" key="1">
    <citation type="journal article" date="2016" name="Environ. Microbiol.">
        <title>New Methyloceanibacter diversity from North Sea sediments includes methanotroph containing solely the soluble methane monooxygenase.</title>
        <authorList>
            <person name="Vekeman B."/>
            <person name="Kerckhof F.M."/>
            <person name="Cremers G."/>
            <person name="de Vos P."/>
            <person name="Vandamme P."/>
            <person name="Boon N."/>
            <person name="Op den Camp H.J."/>
            <person name="Heylen K."/>
        </authorList>
    </citation>
    <scope>NUCLEOTIDE SEQUENCE [LARGE SCALE GENOMIC DNA]</scope>
    <source>
        <strain evidence="2 3">R-67177</strain>
    </source>
</reference>
<protein>
    <recommendedName>
        <fullName evidence="4">YARHG domain-containing protein</fullName>
    </recommendedName>
</protein>
<gene>
    <name evidence="2" type="ORF">AUC71_16075</name>
</gene>
<dbReference type="AlphaFoldDB" id="A0A1E3W938"/>
<dbReference type="Proteomes" id="UP000095042">
    <property type="component" value="Unassembled WGS sequence"/>
</dbReference>
<accession>A0A1E3W938</accession>
<evidence type="ECO:0000313" key="3">
    <source>
        <dbReference type="Proteomes" id="UP000095042"/>
    </source>
</evidence>
<evidence type="ECO:0008006" key="4">
    <source>
        <dbReference type="Google" id="ProtNLM"/>
    </source>
</evidence>